<keyword evidence="1" id="KW-1133">Transmembrane helix</keyword>
<gene>
    <name evidence="2" type="ORF">C7H61_01495</name>
</gene>
<comment type="caution">
    <text evidence="2">The sequence shown here is derived from an EMBL/GenBank/DDBJ whole genome shotgun (WGS) entry which is preliminary data.</text>
</comment>
<dbReference type="EMBL" id="PXOT01000014">
    <property type="protein sequence ID" value="PSG93876.1"/>
    <property type="molecule type" value="Genomic_DNA"/>
</dbReference>
<evidence type="ECO:0000313" key="2">
    <source>
        <dbReference type="EMBL" id="PSG93876.1"/>
    </source>
</evidence>
<protein>
    <submittedName>
        <fullName evidence="2">Uncharacterized protein</fullName>
    </submittedName>
</protein>
<keyword evidence="3" id="KW-1185">Reference proteome</keyword>
<evidence type="ECO:0000256" key="1">
    <source>
        <dbReference type="SAM" id="Phobius"/>
    </source>
</evidence>
<proteinExistence type="predicted"/>
<accession>A0A2T1NLY2</accession>
<sequence length="61" mass="7205">MPKSSINIINRNKSTTYKKQLFLIVAFFYVNNLYFLVKKTITNKVEKNLKFITFDGLLTQL</sequence>
<evidence type="ECO:0000313" key="3">
    <source>
        <dbReference type="Proteomes" id="UP000238430"/>
    </source>
</evidence>
<name>A0A2T1NLY2_9FLAO</name>
<organism evidence="2 3">
    <name type="scientific">Mesoflavibacter zeaxanthinifaciens subsp. sabulilitoris</name>
    <dbReference type="NCBI Taxonomy" id="1520893"/>
    <lineage>
        <taxon>Bacteria</taxon>
        <taxon>Pseudomonadati</taxon>
        <taxon>Bacteroidota</taxon>
        <taxon>Flavobacteriia</taxon>
        <taxon>Flavobacteriales</taxon>
        <taxon>Flavobacteriaceae</taxon>
        <taxon>Mesoflavibacter</taxon>
    </lineage>
</organism>
<keyword evidence="1" id="KW-0812">Transmembrane</keyword>
<reference evidence="2 3" key="1">
    <citation type="submission" date="2018-03" db="EMBL/GenBank/DDBJ databases">
        <title>Mesoflavibacter sp. HG37 and Mesoflavibacter sp. HG96 sp.nov., two marine bacteria isolated from seawater of Western Pacific Ocean.</title>
        <authorList>
            <person name="Cheng H."/>
            <person name="Wu Y.-H."/>
            <person name="Guo L.-L."/>
            <person name="Xu X.-W."/>
        </authorList>
    </citation>
    <scope>NUCLEOTIDE SEQUENCE [LARGE SCALE GENOMIC DNA]</scope>
    <source>
        <strain evidence="2 3">KCTC 42117</strain>
    </source>
</reference>
<feature type="transmembrane region" description="Helical" evidence="1">
    <location>
        <begin position="21"/>
        <end position="37"/>
    </location>
</feature>
<dbReference type="Proteomes" id="UP000238430">
    <property type="component" value="Unassembled WGS sequence"/>
</dbReference>
<keyword evidence="1" id="KW-0472">Membrane</keyword>
<dbReference type="AlphaFoldDB" id="A0A2T1NLY2"/>